<dbReference type="Gene3D" id="3.40.50.300">
    <property type="entry name" value="P-loop containing nucleotide triphosphate hydrolases"/>
    <property type="match status" value="1"/>
</dbReference>
<dbReference type="InterPro" id="IPR003439">
    <property type="entry name" value="ABC_transporter-like_ATP-bd"/>
</dbReference>
<dbReference type="InterPro" id="IPR017871">
    <property type="entry name" value="ABC_transporter-like_CS"/>
</dbReference>
<dbReference type="SUPFAM" id="SSF52540">
    <property type="entry name" value="P-loop containing nucleoside triphosphate hydrolases"/>
    <property type="match status" value="1"/>
</dbReference>
<dbReference type="GO" id="GO:0005524">
    <property type="term" value="F:ATP binding"/>
    <property type="evidence" value="ECO:0007669"/>
    <property type="project" value="UniProtKB-KW"/>
</dbReference>
<dbReference type="InterPro" id="IPR027417">
    <property type="entry name" value="P-loop_NTPase"/>
</dbReference>
<comment type="catalytic activity">
    <reaction evidence="8">
        <text>tungstate(in) + ATP + H2O = tungstate(out) + ADP + phosphate + H(+)</text>
        <dbReference type="Rhea" id="RHEA:35027"/>
        <dbReference type="ChEBI" id="CHEBI:15377"/>
        <dbReference type="ChEBI" id="CHEBI:15378"/>
        <dbReference type="ChEBI" id="CHEBI:30616"/>
        <dbReference type="ChEBI" id="CHEBI:43474"/>
        <dbReference type="ChEBI" id="CHEBI:46502"/>
        <dbReference type="ChEBI" id="CHEBI:456216"/>
        <dbReference type="EC" id="7.3.2.6"/>
    </reaction>
</comment>
<dbReference type="SMART" id="SM00382">
    <property type="entry name" value="AAA"/>
    <property type="match status" value="1"/>
</dbReference>
<evidence type="ECO:0000256" key="2">
    <source>
        <dbReference type="ARBA" id="ARBA00022741"/>
    </source>
</evidence>
<dbReference type="AlphaFoldDB" id="A0A497EWU2"/>
<evidence type="ECO:0000313" key="10">
    <source>
        <dbReference type="EMBL" id="RLE51695.1"/>
    </source>
</evidence>
<organism evidence="10 11">
    <name type="scientific">Thermoproteota archaeon</name>
    <dbReference type="NCBI Taxonomy" id="2056631"/>
    <lineage>
        <taxon>Archaea</taxon>
        <taxon>Thermoproteota</taxon>
    </lineage>
</organism>
<dbReference type="InterPro" id="IPR008995">
    <property type="entry name" value="Mo/tungstate-bd_C_term_dom"/>
</dbReference>
<proteinExistence type="inferred from homology"/>
<dbReference type="PROSITE" id="PS00211">
    <property type="entry name" value="ABC_TRANSPORTER_1"/>
    <property type="match status" value="1"/>
</dbReference>
<comment type="subunit">
    <text evidence="5">The complex is composed of two ATP-binding proteins (WtpC), two transmembrane proteins (WtpB) and a solute-binding protein (WtpA).</text>
</comment>
<dbReference type="SUPFAM" id="SSF50331">
    <property type="entry name" value="MOP-like"/>
    <property type="match status" value="1"/>
</dbReference>
<dbReference type="Pfam" id="PF00005">
    <property type="entry name" value="ABC_tran"/>
    <property type="match status" value="1"/>
</dbReference>
<comment type="caution">
    <text evidence="10">The sequence shown here is derived from an EMBL/GenBank/DDBJ whole genome shotgun (WGS) entry which is preliminary data.</text>
</comment>
<evidence type="ECO:0000256" key="5">
    <source>
        <dbReference type="ARBA" id="ARBA00038781"/>
    </source>
</evidence>
<evidence type="ECO:0000256" key="3">
    <source>
        <dbReference type="ARBA" id="ARBA00022840"/>
    </source>
</evidence>
<dbReference type="EC" id="7.3.2.6" evidence="6"/>
<evidence type="ECO:0000256" key="7">
    <source>
        <dbReference type="ARBA" id="ARBA00041133"/>
    </source>
</evidence>
<keyword evidence="3 10" id="KW-0067">ATP-binding</keyword>
<keyword evidence="2" id="KW-0547">Nucleotide-binding</keyword>
<comment type="similarity">
    <text evidence="4">Belongs to the ABC transporter superfamily. Sulfate/tungstate importer (TC 3.A.1.6) family.</text>
</comment>
<evidence type="ECO:0000256" key="8">
    <source>
        <dbReference type="ARBA" id="ARBA00047936"/>
    </source>
</evidence>
<dbReference type="GO" id="GO:1901238">
    <property type="term" value="F:ABC-type tungstate transporter activity"/>
    <property type="evidence" value="ECO:0007669"/>
    <property type="project" value="UniProtKB-EC"/>
</dbReference>
<sequence>MIIIENLNLDFGNFKLLNINLSVESGEYMVVMGPSGAGKTLLLHTIAGMYRPKRGKIIVDGVDVTNLPPEDRGLALIPQDYALFPHMTVYDNIAYGLKARGFPKSEIERRINDICDILNIKHLLSRKPITLSSGEKQRVAIARALVIEPKALLLDEPTAALDPELRSKARKILRKLHNELNFTAIHVTHDIIEAIMLADKAAFMYEGQILRVGKIDEVLRSPNVSRYCEDLNIIKVKVSNGIVGMLGLDLPSKLPDGEYLAVFRPEDLVVCDGGAIDGVIEEVEIRGALNLLYINVGGKLIKVYVTRGEAEILNIKVGKRISLNLISSQVNFYPVV</sequence>
<dbReference type="GO" id="GO:0043190">
    <property type="term" value="C:ATP-binding cassette (ABC) transporter complex"/>
    <property type="evidence" value="ECO:0007669"/>
    <property type="project" value="InterPro"/>
</dbReference>
<dbReference type="InterPro" id="IPR013611">
    <property type="entry name" value="Transp-assoc_OB_typ2"/>
</dbReference>
<keyword evidence="1" id="KW-0813">Transport</keyword>
<dbReference type="PANTHER" id="PTHR42781:SF4">
    <property type="entry name" value="SPERMIDINE_PUTRESCINE IMPORT ATP-BINDING PROTEIN POTA"/>
    <property type="match status" value="1"/>
</dbReference>
<dbReference type="InterPro" id="IPR003593">
    <property type="entry name" value="AAA+_ATPase"/>
</dbReference>
<evidence type="ECO:0000256" key="4">
    <source>
        <dbReference type="ARBA" id="ARBA00038307"/>
    </source>
</evidence>
<dbReference type="Pfam" id="PF08402">
    <property type="entry name" value="TOBE_2"/>
    <property type="match status" value="1"/>
</dbReference>
<gene>
    <name evidence="10" type="ORF">DRJ26_05500</name>
</gene>
<dbReference type="GO" id="GO:0016887">
    <property type="term" value="F:ATP hydrolysis activity"/>
    <property type="evidence" value="ECO:0007669"/>
    <property type="project" value="InterPro"/>
</dbReference>
<evidence type="ECO:0000256" key="1">
    <source>
        <dbReference type="ARBA" id="ARBA00022448"/>
    </source>
</evidence>
<feature type="domain" description="ABC transporter" evidence="9">
    <location>
        <begin position="2"/>
        <end position="231"/>
    </location>
</feature>
<evidence type="ECO:0000313" key="11">
    <source>
        <dbReference type="Proteomes" id="UP000269499"/>
    </source>
</evidence>
<dbReference type="Proteomes" id="UP000269499">
    <property type="component" value="Unassembled WGS sequence"/>
</dbReference>
<dbReference type="EMBL" id="QMRA01000156">
    <property type="protein sequence ID" value="RLE51695.1"/>
    <property type="molecule type" value="Genomic_DNA"/>
</dbReference>
<dbReference type="PROSITE" id="PS50893">
    <property type="entry name" value="ABC_TRANSPORTER_2"/>
    <property type="match status" value="1"/>
</dbReference>
<evidence type="ECO:0000256" key="6">
    <source>
        <dbReference type="ARBA" id="ARBA00039025"/>
    </source>
</evidence>
<accession>A0A497EWU2</accession>
<dbReference type="InterPro" id="IPR050093">
    <property type="entry name" value="ABC_SmlMolc_Importer"/>
</dbReference>
<protein>
    <recommendedName>
        <fullName evidence="7">Molybdate/tungstate import ATP-binding protein WtpC</fullName>
        <ecNumber evidence="6">7.3.2.6</ecNumber>
    </recommendedName>
</protein>
<reference evidence="10 11" key="1">
    <citation type="submission" date="2018-06" db="EMBL/GenBank/DDBJ databases">
        <title>Extensive metabolic versatility and redundancy in microbially diverse, dynamic hydrothermal sediments.</title>
        <authorList>
            <person name="Dombrowski N."/>
            <person name="Teske A."/>
            <person name="Baker B.J."/>
        </authorList>
    </citation>
    <scope>NUCLEOTIDE SEQUENCE [LARGE SCALE GENOMIC DNA]</scope>
    <source>
        <strain evidence="10">B20_G2</strain>
    </source>
</reference>
<name>A0A497EWU2_9CREN</name>
<evidence type="ECO:0000259" key="9">
    <source>
        <dbReference type="PROSITE" id="PS50893"/>
    </source>
</evidence>
<dbReference type="PANTHER" id="PTHR42781">
    <property type="entry name" value="SPERMIDINE/PUTRESCINE IMPORT ATP-BINDING PROTEIN POTA"/>
    <property type="match status" value="1"/>
</dbReference>